<comment type="caution">
    <text evidence="3">The sequence shown here is derived from an EMBL/GenBank/DDBJ whole genome shotgun (WGS) entry which is preliminary data.</text>
</comment>
<feature type="compositionally biased region" description="Acidic residues" evidence="2">
    <location>
        <begin position="26"/>
        <end position="48"/>
    </location>
</feature>
<dbReference type="Proteomes" id="UP000606786">
    <property type="component" value="Unassembled WGS sequence"/>
</dbReference>
<dbReference type="AlphaFoldDB" id="A0A811V3T7"/>
<dbReference type="EMBL" id="CAJHJT010000034">
    <property type="protein sequence ID" value="CAD7005035.1"/>
    <property type="molecule type" value="Genomic_DNA"/>
</dbReference>
<sequence>MSFEAALYRQFDLPCDQFTNKNEQQPEAEAELVTTTEEEEAEQEENEVDKDPQPSSTSQQQQRQRAAHFPSPVRAEFAAKPRKIKPFPLPFLPLVQNFHKSCSGHTLFPPPVPNSSKPTLVESHHTCTNKSPVAQPQTYNLVQQIIQTIGELENTILEDRQNDFNLRVAYERQTEKLKNMCHSLDKEKERNVRLMELIRGEDHASVSEDDEVDNALSRCNATERWSCSSEAYESISPLLMQQRYDELSISYKQCRRQLIKKEKLLKLSRCETETAKARYDNLLDEYILAQKRLEQVCFKYLQLQAQKNLEIQRLRDALNNATECIMNAQQLIDCLDEETITLYMNENLNNVFNDDNDDNNKHETNEMDCIREFKQNFELFAKSLRLCQWIQQNTNDLKVEVENQQ</sequence>
<reference evidence="3" key="1">
    <citation type="submission" date="2020-11" db="EMBL/GenBank/DDBJ databases">
        <authorList>
            <person name="Whitehead M."/>
        </authorList>
    </citation>
    <scope>NUCLEOTIDE SEQUENCE</scope>
    <source>
        <strain evidence="3">EGII</strain>
    </source>
</reference>
<keyword evidence="1" id="KW-0175">Coiled coil</keyword>
<evidence type="ECO:0000313" key="4">
    <source>
        <dbReference type="Proteomes" id="UP000606786"/>
    </source>
</evidence>
<evidence type="ECO:0000256" key="2">
    <source>
        <dbReference type="SAM" id="MobiDB-lite"/>
    </source>
</evidence>
<organism evidence="3 4">
    <name type="scientific">Ceratitis capitata</name>
    <name type="common">Mediterranean fruit fly</name>
    <name type="synonym">Tephritis capitata</name>
    <dbReference type="NCBI Taxonomy" id="7213"/>
    <lineage>
        <taxon>Eukaryota</taxon>
        <taxon>Metazoa</taxon>
        <taxon>Ecdysozoa</taxon>
        <taxon>Arthropoda</taxon>
        <taxon>Hexapoda</taxon>
        <taxon>Insecta</taxon>
        <taxon>Pterygota</taxon>
        <taxon>Neoptera</taxon>
        <taxon>Endopterygota</taxon>
        <taxon>Diptera</taxon>
        <taxon>Brachycera</taxon>
        <taxon>Muscomorpha</taxon>
        <taxon>Tephritoidea</taxon>
        <taxon>Tephritidae</taxon>
        <taxon>Ceratitis</taxon>
        <taxon>Ceratitis</taxon>
    </lineage>
</organism>
<evidence type="ECO:0000256" key="1">
    <source>
        <dbReference type="SAM" id="Coils"/>
    </source>
</evidence>
<feature type="region of interest" description="Disordered" evidence="2">
    <location>
        <begin position="14"/>
        <end position="71"/>
    </location>
</feature>
<evidence type="ECO:0000313" key="3">
    <source>
        <dbReference type="EMBL" id="CAD7005035.1"/>
    </source>
</evidence>
<proteinExistence type="predicted"/>
<name>A0A811V3T7_CERCA</name>
<dbReference type="OrthoDB" id="7864223at2759"/>
<keyword evidence="4" id="KW-1185">Reference proteome</keyword>
<protein>
    <submittedName>
        <fullName evidence="3">(Mediterranean fruit fly) hypothetical protein</fullName>
    </submittedName>
</protein>
<feature type="compositionally biased region" description="Low complexity" evidence="2">
    <location>
        <begin position="53"/>
        <end position="64"/>
    </location>
</feature>
<accession>A0A811V3T7</accession>
<gene>
    <name evidence="3" type="ORF">CCAP1982_LOCUS13407</name>
</gene>
<feature type="coiled-coil region" evidence="1">
    <location>
        <begin position="311"/>
        <end position="338"/>
    </location>
</feature>